<feature type="region of interest" description="Disordered" evidence="1">
    <location>
        <begin position="1"/>
        <end position="42"/>
    </location>
</feature>
<dbReference type="GO" id="GO:0005737">
    <property type="term" value="C:cytoplasm"/>
    <property type="evidence" value="ECO:0000318"/>
    <property type="project" value="GO_Central"/>
</dbReference>
<feature type="domain" description="25S rRNA (uridine-N(3))-methyltransferase BMT5-like" evidence="2">
    <location>
        <begin position="66"/>
        <end position="224"/>
    </location>
</feature>
<dbReference type="Pfam" id="PF10354">
    <property type="entry name" value="BMT5-like"/>
    <property type="match status" value="1"/>
</dbReference>
<dbReference type="EnsemblPlants" id="PNT64799">
    <property type="protein sequence ID" value="PNT64799"/>
    <property type="gene ID" value="BRADI_4g33168v3"/>
</dbReference>
<dbReference type="GO" id="GO:0070475">
    <property type="term" value="P:rRNA base methylation"/>
    <property type="evidence" value="ECO:0000318"/>
    <property type="project" value="GO_Central"/>
</dbReference>
<reference evidence="3" key="2">
    <citation type="submission" date="2017-06" db="EMBL/GenBank/DDBJ databases">
        <title>WGS assembly of Brachypodium distachyon.</title>
        <authorList>
            <consortium name="The International Brachypodium Initiative"/>
            <person name="Lucas S."/>
            <person name="Harmon-Smith M."/>
            <person name="Lail K."/>
            <person name="Tice H."/>
            <person name="Grimwood J."/>
            <person name="Bruce D."/>
            <person name="Barry K."/>
            <person name="Shu S."/>
            <person name="Lindquist E."/>
            <person name="Wang M."/>
            <person name="Pitluck S."/>
            <person name="Vogel J.P."/>
            <person name="Garvin D.F."/>
            <person name="Mockler T.C."/>
            <person name="Schmutz J."/>
            <person name="Rokhsar D."/>
            <person name="Bevan M.W."/>
        </authorList>
    </citation>
    <scope>NUCLEOTIDE SEQUENCE</scope>
    <source>
        <strain evidence="3">Bd21</strain>
    </source>
</reference>
<name>A0A2K2CRZ4_BRADI</name>
<proteinExistence type="predicted"/>
<dbReference type="AlphaFoldDB" id="A0A2K2CRZ4"/>
<accession>A0A2K2CRZ4</accession>
<dbReference type="ExpressionAtlas" id="A0A2K2CRZ4">
    <property type="expression patterns" value="baseline"/>
</dbReference>
<evidence type="ECO:0000313" key="4">
    <source>
        <dbReference type="EnsemblPlants" id="PNT64799"/>
    </source>
</evidence>
<dbReference type="Proteomes" id="UP000008810">
    <property type="component" value="Chromosome 4"/>
</dbReference>
<evidence type="ECO:0000313" key="3">
    <source>
        <dbReference type="EMBL" id="PNT64799.1"/>
    </source>
</evidence>
<sequence>MTPRMEEEAGPWRRPHRLSVPPRTGGRSTGRRRASRRSSLRRTWMPARRGISGWGSTRRRRASCYFSFSLALASGYGSGSNLVATSLDSFDTLKKKYSRAESNLAKLKNMGATILHGVNAKTMKLHADLKTRKFDRVVFNFPHAGFRGKEDQMHVINAHRELVKDFFCSASLLLQPHGEVHVSHKTKYPYNMWNLKELAAEFALDLVEQVDFQIADYPGYNNKRGDGLSCDQPFMLGKCSTFKFRIGDLKKMRRVHTFGSVPSIGNGRFHPHSLASDGCRPFYPPPLAPGWLQPHVAFDMFSVPAGSGFSHYDAVQRCLSVPGCLPQPNSTTSGIIHQDQTWYQRTRSPEHFLQERATVARLRMLVAMYGRQ</sequence>
<gene>
    <name evidence="3" type="ORF">BRADI_4g33168v3</name>
</gene>
<organism evidence="3">
    <name type="scientific">Brachypodium distachyon</name>
    <name type="common">Purple false brome</name>
    <name type="synonym">Trachynia distachya</name>
    <dbReference type="NCBI Taxonomy" id="15368"/>
    <lineage>
        <taxon>Eukaryota</taxon>
        <taxon>Viridiplantae</taxon>
        <taxon>Streptophyta</taxon>
        <taxon>Embryophyta</taxon>
        <taxon>Tracheophyta</taxon>
        <taxon>Spermatophyta</taxon>
        <taxon>Magnoliopsida</taxon>
        <taxon>Liliopsida</taxon>
        <taxon>Poales</taxon>
        <taxon>Poaceae</taxon>
        <taxon>BOP clade</taxon>
        <taxon>Pooideae</taxon>
        <taxon>Stipodae</taxon>
        <taxon>Brachypodieae</taxon>
        <taxon>Brachypodium</taxon>
    </lineage>
</organism>
<dbReference type="InterPro" id="IPR019446">
    <property type="entry name" value="BMT5-like"/>
</dbReference>
<dbReference type="GO" id="GO:0070042">
    <property type="term" value="F:rRNA (uridine-N3-)-methyltransferase activity"/>
    <property type="evidence" value="ECO:0000318"/>
    <property type="project" value="GO_Central"/>
</dbReference>
<feature type="compositionally biased region" description="Basic residues" evidence="1">
    <location>
        <begin position="29"/>
        <end position="40"/>
    </location>
</feature>
<evidence type="ECO:0000259" key="2">
    <source>
        <dbReference type="Pfam" id="PF10354"/>
    </source>
</evidence>
<dbReference type="PANTHER" id="PTHR11538">
    <property type="entry name" value="PHENYLALANYL-TRNA SYNTHETASE"/>
    <property type="match status" value="1"/>
</dbReference>
<dbReference type="InParanoid" id="A0A2K2CRZ4"/>
<protein>
    <recommendedName>
        <fullName evidence="2">25S rRNA (uridine-N(3))-methyltransferase BMT5-like domain-containing protein</fullName>
    </recommendedName>
</protein>
<keyword evidence="5" id="KW-1185">Reference proteome</keyword>
<reference evidence="4" key="3">
    <citation type="submission" date="2018-08" db="UniProtKB">
        <authorList>
            <consortium name="EnsemblPlants"/>
        </authorList>
    </citation>
    <scope>IDENTIFICATION</scope>
    <source>
        <strain evidence="4">cv. Bd21</strain>
    </source>
</reference>
<evidence type="ECO:0000256" key="1">
    <source>
        <dbReference type="SAM" id="MobiDB-lite"/>
    </source>
</evidence>
<reference evidence="3 4" key="1">
    <citation type="journal article" date="2010" name="Nature">
        <title>Genome sequencing and analysis of the model grass Brachypodium distachyon.</title>
        <authorList>
            <consortium name="International Brachypodium Initiative"/>
        </authorList>
    </citation>
    <scope>NUCLEOTIDE SEQUENCE [LARGE SCALE GENOMIC DNA]</scope>
    <source>
        <strain evidence="3 4">Bd21</strain>
    </source>
</reference>
<dbReference type="EMBL" id="CM000883">
    <property type="protein sequence ID" value="PNT64799.1"/>
    <property type="molecule type" value="Genomic_DNA"/>
</dbReference>
<evidence type="ECO:0000313" key="5">
    <source>
        <dbReference type="Proteomes" id="UP000008810"/>
    </source>
</evidence>
<dbReference type="OrthoDB" id="675252at2759"/>
<dbReference type="Gramene" id="PNT64799">
    <property type="protein sequence ID" value="PNT64799"/>
    <property type="gene ID" value="BRADI_4g33168v3"/>
</dbReference>
<dbReference type="PANTHER" id="PTHR11538:SF97">
    <property type="entry name" value="25S RRNA (URIDINE-N(3))-METHYLTRANSFERASE BMT5-LIKE DOMAIN-CONTAINING PROTEIN"/>
    <property type="match status" value="1"/>
</dbReference>
<feature type="compositionally biased region" description="Basic and acidic residues" evidence="1">
    <location>
        <begin position="1"/>
        <end position="11"/>
    </location>
</feature>